<feature type="signal peptide" evidence="9">
    <location>
        <begin position="1"/>
        <end position="18"/>
    </location>
</feature>
<feature type="disulfide bond" evidence="6">
    <location>
        <begin position="116"/>
        <end position="121"/>
    </location>
</feature>
<dbReference type="PANTHER" id="PTHR47966">
    <property type="entry name" value="BETA-SITE APP-CLEAVING ENZYME, ISOFORM A-RELATED"/>
    <property type="match status" value="1"/>
</dbReference>
<dbReference type="SUPFAM" id="SSF50630">
    <property type="entry name" value="Acid proteases"/>
    <property type="match status" value="1"/>
</dbReference>
<feature type="chain" id="PRO_5034069144" description="Peptidase A1 domain-containing protein" evidence="9">
    <location>
        <begin position="19"/>
        <end position="508"/>
    </location>
</feature>
<dbReference type="Proteomes" id="UP000662931">
    <property type="component" value="Chromosome 1"/>
</dbReference>
<dbReference type="EMBL" id="CP064812">
    <property type="protein sequence ID" value="QPG73541.1"/>
    <property type="molecule type" value="Genomic_DNA"/>
</dbReference>
<evidence type="ECO:0000256" key="2">
    <source>
        <dbReference type="ARBA" id="ARBA00022729"/>
    </source>
</evidence>
<gene>
    <name evidence="11" type="ORF">FOA43_000853</name>
</gene>
<evidence type="ECO:0000256" key="5">
    <source>
        <dbReference type="PIRSR" id="PIRSR601461-1"/>
    </source>
</evidence>
<dbReference type="GO" id="GO:0006508">
    <property type="term" value="P:proteolysis"/>
    <property type="evidence" value="ECO:0007669"/>
    <property type="project" value="UniProtKB-KW"/>
</dbReference>
<evidence type="ECO:0000313" key="11">
    <source>
        <dbReference type="EMBL" id="QPG73541.1"/>
    </source>
</evidence>
<dbReference type="PROSITE" id="PS51767">
    <property type="entry name" value="PEPTIDASE_A1"/>
    <property type="match status" value="1"/>
</dbReference>
<dbReference type="GO" id="GO:0004190">
    <property type="term" value="F:aspartic-type endopeptidase activity"/>
    <property type="evidence" value="ECO:0007669"/>
    <property type="project" value="UniProtKB-KW"/>
</dbReference>
<feature type="disulfide bond" evidence="6">
    <location>
        <begin position="340"/>
        <end position="377"/>
    </location>
</feature>
<dbReference type="PROSITE" id="PS00141">
    <property type="entry name" value="ASP_PROTEASE"/>
    <property type="match status" value="2"/>
</dbReference>
<proteinExistence type="inferred from homology"/>
<dbReference type="AlphaFoldDB" id="A0A875RWD3"/>
<comment type="similarity">
    <text evidence="1 7">Belongs to the peptidase A1 family.</text>
</comment>
<dbReference type="Pfam" id="PF00026">
    <property type="entry name" value="Asp"/>
    <property type="match status" value="1"/>
</dbReference>
<keyword evidence="2 9" id="KW-0732">Signal</keyword>
<sequence>MLPSSLVSLLWLLQLAWAFVPLTPSYINNKKKFSVWSKQKPPKGYKETAGLISKKIQKDAAVSTNDGSFTLSTGISFIFSDADEYAYYVNAGIGSSDFPLLIDTGSAYLWVYDSECNDDSCSDKPLYSASSSGSSSSSKTFDLSYNTGTASGIIVQDDVTIANVEAESFSFGAASVVPDLFQDYPFSGILGLSAGNESSSNLINIVDYLYKNGTIDAAKFALCMSNYVVDDSLQAYGNNSGLLILGSDQPDLYIDPIYSTDILTDSSNHWEVKIDKIFVDDYQLQFQALKIPDYGSSNISRIGLLDSGTTSIILSSKDAITLHSCFANSESDGTQYAIYCNTTSVVSLDIAGHNWTITSDQYLGTAYSEDSGLSGYCVSNFQGLDSTTDGSWILGNIFLKSYYVEFDYANAKVGFAERADNVVVTKGSQDSLAITSSGAESSAGSSAFSSTACTSYFNSSSSTLTSSSANASSTSSNSTSSTSDSKASAAPLLPSFFLLSIMLASYLI</sequence>
<accession>A0A875RWD3</accession>
<dbReference type="InterPro" id="IPR034164">
    <property type="entry name" value="Pepsin-like_dom"/>
</dbReference>
<dbReference type="InterPro" id="IPR001461">
    <property type="entry name" value="Aspartic_peptidase_A1"/>
</dbReference>
<organism evidence="11 12">
    <name type="scientific">Eeniella nana</name>
    <name type="common">Yeast</name>
    <name type="synonym">Brettanomyces nanus</name>
    <dbReference type="NCBI Taxonomy" id="13502"/>
    <lineage>
        <taxon>Eukaryota</taxon>
        <taxon>Fungi</taxon>
        <taxon>Dikarya</taxon>
        <taxon>Ascomycota</taxon>
        <taxon>Saccharomycotina</taxon>
        <taxon>Pichiomycetes</taxon>
        <taxon>Pichiales</taxon>
        <taxon>Pichiaceae</taxon>
        <taxon>Brettanomyces</taxon>
    </lineage>
</organism>
<keyword evidence="12" id="KW-1185">Reference proteome</keyword>
<dbReference type="PANTHER" id="PTHR47966:SF75">
    <property type="entry name" value="ENDOPEPTIDASE (CTSD), PUTATIVE (AFU_ORTHOLOGUE AFUA_4G07040)-RELATED"/>
    <property type="match status" value="1"/>
</dbReference>
<evidence type="ECO:0000256" key="4">
    <source>
        <dbReference type="ARBA" id="ARBA00023157"/>
    </source>
</evidence>
<keyword evidence="3 7" id="KW-0064">Aspartyl protease</keyword>
<evidence type="ECO:0000256" key="6">
    <source>
        <dbReference type="PIRSR" id="PIRSR601461-2"/>
    </source>
</evidence>
<keyword evidence="7" id="KW-0645">Protease</keyword>
<dbReference type="OrthoDB" id="28208at2759"/>
<feature type="active site" evidence="5">
    <location>
        <position position="306"/>
    </location>
</feature>
<protein>
    <recommendedName>
        <fullName evidence="10">Peptidase A1 domain-containing protein</fullName>
    </recommendedName>
</protein>
<dbReference type="GO" id="GO:0005576">
    <property type="term" value="C:extracellular region"/>
    <property type="evidence" value="ECO:0007669"/>
    <property type="project" value="UniProtKB-ARBA"/>
</dbReference>
<dbReference type="RefSeq" id="XP_038777106.1">
    <property type="nucleotide sequence ID" value="XM_038921178.1"/>
</dbReference>
<evidence type="ECO:0000256" key="1">
    <source>
        <dbReference type="ARBA" id="ARBA00007447"/>
    </source>
</evidence>
<dbReference type="CDD" id="cd05471">
    <property type="entry name" value="pepsin_like"/>
    <property type="match status" value="1"/>
</dbReference>
<name>A0A875RWD3_EENNA</name>
<keyword evidence="4 6" id="KW-1015">Disulfide bond</keyword>
<feature type="domain" description="Peptidase A1" evidence="10">
    <location>
        <begin position="87"/>
        <end position="416"/>
    </location>
</feature>
<dbReference type="Gene3D" id="2.40.70.10">
    <property type="entry name" value="Acid Proteases"/>
    <property type="match status" value="2"/>
</dbReference>
<feature type="region of interest" description="Disordered" evidence="8">
    <location>
        <begin position="463"/>
        <end position="488"/>
    </location>
</feature>
<dbReference type="GeneID" id="62194254"/>
<feature type="active site" evidence="5">
    <location>
        <position position="103"/>
    </location>
</feature>
<evidence type="ECO:0000256" key="9">
    <source>
        <dbReference type="SAM" id="SignalP"/>
    </source>
</evidence>
<dbReference type="InterPro" id="IPR001969">
    <property type="entry name" value="Aspartic_peptidase_AS"/>
</dbReference>
<dbReference type="KEGG" id="bnn:FOA43_000853"/>
<evidence type="ECO:0000256" key="8">
    <source>
        <dbReference type="SAM" id="MobiDB-lite"/>
    </source>
</evidence>
<evidence type="ECO:0000313" key="12">
    <source>
        <dbReference type="Proteomes" id="UP000662931"/>
    </source>
</evidence>
<keyword evidence="7" id="KW-0378">Hydrolase</keyword>
<dbReference type="InterPro" id="IPR021109">
    <property type="entry name" value="Peptidase_aspartic_dom_sf"/>
</dbReference>
<dbReference type="InterPro" id="IPR033121">
    <property type="entry name" value="PEPTIDASE_A1"/>
</dbReference>
<evidence type="ECO:0000256" key="3">
    <source>
        <dbReference type="ARBA" id="ARBA00022750"/>
    </source>
</evidence>
<evidence type="ECO:0000259" key="10">
    <source>
        <dbReference type="PROSITE" id="PS51767"/>
    </source>
</evidence>
<reference evidence="11" key="1">
    <citation type="submission" date="2020-10" db="EMBL/GenBank/DDBJ databases">
        <authorList>
            <person name="Roach M.J.R."/>
        </authorList>
    </citation>
    <scope>NUCLEOTIDE SEQUENCE</scope>
    <source>
        <strain evidence="11">CBS 1945</strain>
    </source>
</reference>
<dbReference type="PRINTS" id="PR00792">
    <property type="entry name" value="PEPSIN"/>
</dbReference>
<evidence type="ECO:0000256" key="7">
    <source>
        <dbReference type="RuleBase" id="RU000454"/>
    </source>
</evidence>